<dbReference type="InterPro" id="IPR050887">
    <property type="entry name" value="Beta-mannosidase_GH2"/>
</dbReference>
<dbReference type="InterPro" id="IPR006102">
    <property type="entry name" value="Ig-like_GH2"/>
</dbReference>
<comment type="catalytic activity">
    <reaction evidence="1">
        <text>Hydrolysis of terminal, non-reducing beta-D-mannose residues in beta-D-mannosides.</text>
        <dbReference type="EC" id="3.2.1.25"/>
    </reaction>
</comment>
<dbReference type="InterPro" id="IPR054593">
    <property type="entry name" value="Beta-mannosidase-like_N2"/>
</dbReference>
<dbReference type="GO" id="GO:0004567">
    <property type="term" value="F:beta-mannosidase activity"/>
    <property type="evidence" value="ECO:0007669"/>
    <property type="project" value="UniProtKB-EC"/>
</dbReference>
<gene>
    <name evidence="10" type="ORF">FJU08_03130</name>
</gene>
<keyword evidence="11" id="KW-1185">Reference proteome</keyword>
<dbReference type="EMBL" id="VHLG01000001">
    <property type="protein sequence ID" value="TPW33560.1"/>
    <property type="molecule type" value="Genomic_DNA"/>
</dbReference>
<proteinExistence type="inferred from homology"/>
<keyword evidence="5" id="KW-0325">Glycoprotein</keyword>
<dbReference type="AlphaFoldDB" id="A0A506UJR5"/>
<dbReference type="InterPro" id="IPR036156">
    <property type="entry name" value="Beta-gal/glucu_dom_sf"/>
</dbReference>
<dbReference type="Pfam" id="PF00703">
    <property type="entry name" value="Glyco_hydro_2"/>
    <property type="match status" value="1"/>
</dbReference>
<evidence type="ECO:0000256" key="1">
    <source>
        <dbReference type="ARBA" id="ARBA00000829"/>
    </source>
</evidence>
<keyword evidence="4 10" id="KW-0378">Hydrolase</keyword>
<feature type="domain" description="Glycoside hydrolase family 2 immunoglobulin-like beta-sandwich" evidence="7">
    <location>
        <begin position="198"/>
        <end position="296"/>
    </location>
</feature>
<dbReference type="SUPFAM" id="SSF49303">
    <property type="entry name" value="beta-Galactosidase/glucuronidase domain"/>
    <property type="match status" value="2"/>
</dbReference>
<dbReference type="InterPro" id="IPR013783">
    <property type="entry name" value="Ig-like_fold"/>
</dbReference>
<evidence type="ECO:0000313" key="10">
    <source>
        <dbReference type="EMBL" id="TPW33560.1"/>
    </source>
</evidence>
<dbReference type="GO" id="GO:0006516">
    <property type="term" value="P:glycoprotein catabolic process"/>
    <property type="evidence" value="ECO:0007669"/>
    <property type="project" value="TreeGrafter"/>
</dbReference>
<dbReference type="RefSeq" id="WP_141147499.1">
    <property type="nucleotide sequence ID" value="NZ_VHLG01000001.1"/>
</dbReference>
<dbReference type="Gene3D" id="2.60.40.10">
    <property type="entry name" value="Immunoglobulins"/>
    <property type="match status" value="2"/>
</dbReference>
<comment type="similarity">
    <text evidence="2">Belongs to the glycosyl hydrolase 2 family.</text>
</comment>
<dbReference type="SUPFAM" id="SSF49785">
    <property type="entry name" value="Galactose-binding domain-like"/>
    <property type="match status" value="1"/>
</dbReference>
<dbReference type="EC" id="3.2.1.25" evidence="3"/>
<dbReference type="InterPro" id="IPR041625">
    <property type="entry name" value="Beta-mannosidase_Ig"/>
</dbReference>
<evidence type="ECO:0000259" key="8">
    <source>
        <dbReference type="Pfam" id="PF17753"/>
    </source>
</evidence>
<feature type="domain" description="Beta-mannosidase Ig-fold" evidence="8">
    <location>
        <begin position="742"/>
        <end position="815"/>
    </location>
</feature>
<dbReference type="SUPFAM" id="SSF51445">
    <property type="entry name" value="(Trans)glycosidases"/>
    <property type="match status" value="1"/>
</dbReference>
<dbReference type="PANTHER" id="PTHR43730">
    <property type="entry name" value="BETA-MANNOSIDASE"/>
    <property type="match status" value="1"/>
</dbReference>
<dbReference type="InterPro" id="IPR008979">
    <property type="entry name" value="Galactose-bd-like_sf"/>
</dbReference>
<sequence>MTHEPVLADETASVDLTGIWTLTSIDGVHSCPISFPGDGHSALQAAGIIPDPYSGKNEDVVQWVGESDWIVERHFTLEDASGSWYLDIDNLDTVATVLINGQVVLEADNCFRRYRPDVSKALRSGENAIRIFFRSAIAEGAARQEKQPFFVPYHFENAPLANGNMLRKPPCHFGWDWNIALAPFGAYGSFALKKLKDARIEHIQTAQTHRDDGSVALKVDVTLYADEPGVARMRLELDGDEEVLDCAVVAGETRVSHVFEVDEPELWWPAGHGEQALSLLEVTVGGETVSRQIGFRTIELLSDPDEAGSRFAVRVNGREIFCRGANWIPADALFSRTSPEKTVDLLNSAVAANMNMIRVWGGGFYEADWFYDVCDLLGLMVWQDFMFACNLYPCTEDFLGNVAAEVDYQVKRLSSHASIAIWCGDNELVGALTWFKESRENRDRYLVAYDRLNRTIETGLKAAFPEAIWWPSSPASGYLDYGDAWHSDGSGDMHYWSVWHENKPFANYREIRPRFCSEFGFQSYTSMPVIRSFAAEADFNIAAPVMEKHQKNVGGNERIAATMFRYFRFPKDFESFVYLSQIQQGLAIKTAVEFWRSLKPHCMGTIYWQLNDTWPVASWASLDYGGGWKAMHYMVRRFFSPVSVAAIPSDDGETISLVAVNDTDEAVDLLLDLFTVGADGAREFAGQHRVAVPTDRSVEVASLPLAALANGDMLFWLFSASDMSQGEGHYAPKPYKEYALAPSGLVSEVTPLDDGSFEVRVEAKRLSLFIMVEADQPGRYTDNAFDLCAGETRTIQFVPDEESEGEPAFKVTDLYLSQADE</sequence>
<comment type="caution">
    <text evidence="10">The sequence shown here is derived from an EMBL/GenBank/DDBJ whole genome shotgun (WGS) entry which is preliminary data.</text>
</comment>
<evidence type="ECO:0000256" key="6">
    <source>
        <dbReference type="ARBA" id="ARBA00023295"/>
    </source>
</evidence>
<evidence type="ECO:0000256" key="4">
    <source>
        <dbReference type="ARBA" id="ARBA00022801"/>
    </source>
</evidence>
<evidence type="ECO:0000259" key="7">
    <source>
        <dbReference type="Pfam" id="PF00703"/>
    </source>
</evidence>
<accession>A0A506UJR5</accession>
<dbReference type="Proteomes" id="UP000318801">
    <property type="component" value="Unassembled WGS sequence"/>
</dbReference>
<evidence type="ECO:0000256" key="3">
    <source>
        <dbReference type="ARBA" id="ARBA00012754"/>
    </source>
</evidence>
<dbReference type="FunFam" id="3.20.20.80:FF:000050">
    <property type="entry name" value="Beta-mannosidase B"/>
    <property type="match status" value="1"/>
</dbReference>
<evidence type="ECO:0000256" key="2">
    <source>
        <dbReference type="ARBA" id="ARBA00007401"/>
    </source>
</evidence>
<dbReference type="Gene3D" id="3.20.20.80">
    <property type="entry name" value="Glycosidases"/>
    <property type="match status" value="1"/>
</dbReference>
<dbReference type="Gene3D" id="2.60.120.260">
    <property type="entry name" value="Galactose-binding domain-like"/>
    <property type="match status" value="1"/>
</dbReference>
<dbReference type="PANTHER" id="PTHR43730:SF1">
    <property type="entry name" value="BETA-MANNOSIDASE"/>
    <property type="match status" value="1"/>
</dbReference>
<evidence type="ECO:0000313" key="11">
    <source>
        <dbReference type="Proteomes" id="UP000318801"/>
    </source>
</evidence>
<dbReference type="OrthoDB" id="9758603at2"/>
<feature type="domain" description="Beta-mannosidase-like galactose-binding" evidence="9">
    <location>
        <begin position="20"/>
        <end position="187"/>
    </location>
</feature>
<keyword evidence="6" id="KW-0326">Glycosidase</keyword>
<reference evidence="10 11" key="1">
    <citation type="submission" date="2019-06" db="EMBL/GenBank/DDBJ databases">
        <authorList>
            <person name="Li M."/>
        </authorList>
    </citation>
    <scope>NUCLEOTIDE SEQUENCE [LARGE SCALE GENOMIC DNA]</scope>
    <source>
        <strain evidence="10 11">BGMRC2036</strain>
    </source>
</reference>
<protein>
    <recommendedName>
        <fullName evidence="3">beta-mannosidase</fullName>
        <ecNumber evidence="3">3.2.1.25</ecNumber>
    </recommendedName>
</protein>
<name>A0A506UJR5_9HYPH</name>
<dbReference type="InterPro" id="IPR017853">
    <property type="entry name" value="GH"/>
</dbReference>
<evidence type="ECO:0000259" key="9">
    <source>
        <dbReference type="Pfam" id="PF22666"/>
    </source>
</evidence>
<dbReference type="GO" id="GO:0005975">
    <property type="term" value="P:carbohydrate metabolic process"/>
    <property type="evidence" value="ECO:0007669"/>
    <property type="project" value="InterPro"/>
</dbReference>
<dbReference type="Pfam" id="PF17753">
    <property type="entry name" value="Ig_mannosidase"/>
    <property type="match status" value="1"/>
</dbReference>
<organism evidence="10 11">
    <name type="scientific">Martelella alba</name>
    <dbReference type="NCBI Taxonomy" id="2590451"/>
    <lineage>
        <taxon>Bacteria</taxon>
        <taxon>Pseudomonadati</taxon>
        <taxon>Pseudomonadota</taxon>
        <taxon>Alphaproteobacteria</taxon>
        <taxon>Hyphomicrobiales</taxon>
        <taxon>Aurantimonadaceae</taxon>
        <taxon>Martelella</taxon>
    </lineage>
</organism>
<evidence type="ECO:0000256" key="5">
    <source>
        <dbReference type="ARBA" id="ARBA00023180"/>
    </source>
</evidence>
<dbReference type="Pfam" id="PF22666">
    <property type="entry name" value="Glyco_hydro_2_N2"/>
    <property type="match status" value="1"/>
</dbReference>